<keyword evidence="3" id="KW-1185">Reference proteome</keyword>
<name>A0AA41PZ85_9ACTN</name>
<dbReference type="PANTHER" id="PTHR30547:SF0">
    <property type="entry name" value="BLR8175 PROTEIN"/>
    <property type="match status" value="1"/>
</dbReference>
<dbReference type="PANTHER" id="PTHR30547">
    <property type="entry name" value="UNCHARACTERIZED PROTEIN YHCG-RELATED"/>
    <property type="match status" value="1"/>
</dbReference>
<dbReference type="Proteomes" id="UP001165378">
    <property type="component" value="Unassembled WGS sequence"/>
</dbReference>
<evidence type="ECO:0000259" key="1">
    <source>
        <dbReference type="Pfam" id="PF17761"/>
    </source>
</evidence>
<comment type="caution">
    <text evidence="2">The sequence shown here is derived from an EMBL/GenBank/DDBJ whole genome shotgun (WGS) entry which is preliminary data.</text>
</comment>
<dbReference type="RefSeq" id="WP_235052545.1">
    <property type="nucleotide sequence ID" value="NZ_JAKFHA010000006.1"/>
</dbReference>
<evidence type="ECO:0000313" key="2">
    <source>
        <dbReference type="EMBL" id="MCF2528386.1"/>
    </source>
</evidence>
<gene>
    <name evidence="2" type="ORF">LZ495_14315</name>
</gene>
<dbReference type="Pfam" id="PF17761">
    <property type="entry name" value="DUF1016_N"/>
    <property type="match status" value="1"/>
</dbReference>
<accession>A0AA41PZ85</accession>
<feature type="domain" description="YhcG N-terminal" evidence="1">
    <location>
        <begin position="43"/>
        <end position="161"/>
    </location>
</feature>
<reference evidence="2" key="1">
    <citation type="submission" date="2022-01" db="EMBL/GenBank/DDBJ databases">
        <title>Genome-Based Taxonomic Classification of the Phylum Actinobacteria.</title>
        <authorList>
            <person name="Gao Y."/>
        </authorList>
    </citation>
    <scope>NUCLEOTIDE SEQUENCE</scope>
    <source>
        <strain evidence="2">KLBMP 8922</strain>
    </source>
</reference>
<dbReference type="InterPro" id="IPR053148">
    <property type="entry name" value="PD-DEXK-like_domain"/>
</dbReference>
<evidence type="ECO:0000313" key="3">
    <source>
        <dbReference type="Proteomes" id="UP001165378"/>
    </source>
</evidence>
<dbReference type="InterPro" id="IPR041527">
    <property type="entry name" value="YhcG_N"/>
</dbReference>
<proteinExistence type="predicted"/>
<dbReference type="AlphaFoldDB" id="A0AA41PZ85"/>
<dbReference type="EMBL" id="JAKFHA010000006">
    <property type="protein sequence ID" value="MCF2528386.1"/>
    <property type="molecule type" value="Genomic_DNA"/>
</dbReference>
<sequence>MTRYPDTFSAADEPELPPTYGELHGAVAAEVAYAPIGKVIGPNPDAIRRYWRIGRAISMWQLREHAGQRLYERLARQLAREYPDRKGFSAGALRNMQSLAEAWPEGLGLRAVTRLPWGHIVVLLDDTLTRAERDFYAGRTVEYGWSRNVLIHMIDIDLHSRDLADGEAEES</sequence>
<organism evidence="2 3">
    <name type="scientific">Yinghuangia soli</name>
    <dbReference type="NCBI Taxonomy" id="2908204"/>
    <lineage>
        <taxon>Bacteria</taxon>
        <taxon>Bacillati</taxon>
        <taxon>Actinomycetota</taxon>
        <taxon>Actinomycetes</taxon>
        <taxon>Kitasatosporales</taxon>
        <taxon>Streptomycetaceae</taxon>
        <taxon>Yinghuangia</taxon>
    </lineage>
</organism>
<protein>
    <submittedName>
        <fullName evidence="2">DUF1016 N-terminal domain-containing protein</fullName>
    </submittedName>
</protein>